<accession>A0AAE1UE55</accession>
<dbReference type="GO" id="GO:0048476">
    <property type="term" value="C:Holliday junction resolvase complex"/>
    <property type="evidence" value="ECO:0007669"/>
    <property type="project" value="UniProtKB-UniRule"/>
</dbReference>
<feature type="compositionally biased region" description="Polar residues" evidence="14">
    <location>
        <begin position="128"/>
        <end position="149"/>
    </location>
</feature>
<evidence type="ECO:0000256" key="12">
    <source>
        <dbReference type="ARBA" id="ARBA00023242"/>
    </source>
</evidence>
<evidence type="ECO:0000256" key="13">
    <source>
        <dbReference type="RuleBase" id="RU369042"/>
    </source>
</evidence>
<dbReference type="InterPro" id="IPR047417">
    <property type="entry name" value="WHD_MUS81"/>
</dbReference>
<evidence type="ECO:0000256" key="7">
    <source>
        <dbReference type="ARBA" id="ARBA00022763"/>
    </source>
</evidence>
<dbReference type="InterPro" id="IPR027421">
    <property type="entry name" value="DNA_pol_lamdba_lyase_dom_sf"/>
</dbReference>
<evidence type="ECO:0000259" key="15">
    <source>
        <dbReference type="SMART" id="SM00891"/>
    </source>
</evidence>
<keyword evidence="5 13" id="KW-0479">Metal-binding</keyword>
<feature type="region of interest" description="Disordered" evidence="14">
    <location>
        <begin position="284"/>
        <end position="307"/>
    </location>
</feature>
<keyword evidence="11 13" id="KW-0234">DNA repair</keyword>
<keyword evidence="17" id="KW-1185">Reference proteome</keyword>
<evidence type="ECO:0000256" key="8">
    <source>
        <dbReference type="ARBA" id="ARBA00022801"/>
    </source>
</evidence>
<evidence type="ECO:0000256" key="5">
    <source>
        <dbReference type="ARBA" id="ARBA00022723"/>
    </source>
</evidence>
<dbReference type="GO" id="GO:0048257">
    <property type="term" value="F:3'-flap endonuclease activity"/>
    <property type="evidence" value="ECO:0007669"/>
    <property type="project" value="TreeGrafter"/>
</dbReference>
<dbReference type="SMART" id="SM00891">
    <property type="entry name" value="ERCC4"/>
    <property type="match status" value="1"/>
</dbReference>
<dbReference type="GO" id="GO:0006308">
    <property type="term" value="P:DNA catabolic process"/>
    <property type="evidence" value="ECO:0007669"/>
    <property type="project" value="UniProtKB-UniRule"/>
</dbReference>
<evidence type="ECO:0000256" key="2">
    <source>
        <dbReference type="ARBA" id="ARBA00004123"/>
    </source>
</evidence>
<name>A0AAE1UE55_9EUCA</name>
<dbReference type="FunFam" id="3.40.50.10130:FF:000003">
    <property type="entry name" value="Crossover junction endonuclease MUS81"/>
    <property type="match status" value="1"/>
</dbReference>
<evidence type="ECO:0000256" key="1">
    <source>
        <dbReference type="ARBA" id="ARBA00001946"/>
    </source>
</evidence>
<dbReference type="GO" id="GO:0000712">
    <property type="term" value="P:resolution of meiotic recombination intermediates"/>
    <property type="evidence" value="ECO:0007669"/>
    <property type="project" value="TreeGrafter"/>
</dbReference>
<feature type="domain" description="ERCC4" evidence="15">
    <location>
        <begin position="558"/>
        <end position="674"/>
    </location>
</feature>
<comment type="subunit">
    <text evidence="13">Interacts with EME1.</text>
</comment>
<feature type="compositionally biased region" description="Low complexity" evidence="14">
    <location>
        <begin position="150"/>
        <end position="164"/>
    </location>
</feature>
<dbReference type="FunFam" id="1.10.10.10:FF:000307">
    <property type="entry name" value="Crossover junction endonuclease MUS81"/>
    <property type="match status" value="1"/>
</dbReference>
<comment type="similarity">
    <text evidence="3 13">Belongs to the XPF family.</text>
</comment>
<keyword evidence="7 13" id="KW-0227">DNA damage</keyword>
<evidence type="ECO:0000313" key="17">
    <source>
        <dbReference type="Proteomes" id="UP001292094"/>
    </source>
</evidence>
<comment type="caution">
    <text evidence="16">The sequence shown here is derived from an EMBL/GenBank/DDBJ whole genome shotgun (WGS) entry which is preliminary data.</text>
</comment>
<organism evidence="16 17">
    <name type="scientific">Petrolisthes manimaculis</name>
    <dbReference type="NCBI Taxonomy" id="1843537"/>
    <lineage>
        <taxon>Eukaryota</taxon>
        <taxon>Metazoa</taxon>
        <taxon>Ecdysozoa</taxon>
        <taxon>Arthropoda</taxon>
        <taxon>Crustacea</taxon>
        <taxon>Multicrustacea</taxon>
        <taxon>Malacostraca</taxon>
        <taxon>Eumalacostraca</taxon>
        <taxon>Eucarida</taxon>
        <taxon>Decapoda</taxon>
        <taxon>Pleocyemata</taxon>
        <taxon>Anomura</taxon>
        <taxon>Galatheoidea</taxon>
        <taxon>Porcellanidae</taxon>
        <taxon>Petrolisthes</taxon>
    </lineage>
</organism>
<dbReference type="Gene3D" id="1.10.10.10">
    <property type="entry name" value="Winged helix-like DNA-binding domain superfamily/Winged helix DNA-binding domain"/>
    <property type="match status" value="1"/>
</dbReference>
<comment type="function">
    <text evidence="13">Interacts with EME1 to form a DNA structure-specific endonuclease with substrate preference for branched DNA structures with a 5'-end at the branch nick. Typical substrates include 3'-flap structures, D-loops, replication forks and nicked Holliday junctions. May be required in mitosis for the processing of stalled or collapsed replication fork intermediates. May be required in meiosis for the repair of meiosis-specific double strand breaks subsequent to single-end invasion (SEI).</text>
</comment>
<feature type="region of interest" description="Disordered" evidence="14">
    <location>
        <begin position="116"/>
        <end position="169"/>
    </location>
</feature>
<dbReference type="GO" id="GO:0003677">
    <property type="term" value="F:DNA binding"/>
    <property type="evidence" value="ECO:0007669"/>
    <property type="project" value="UniProtKB-UniRule"/>
</dbReference>
<dbReference type="CDD" id="cd21036">
    <property type="entry name" value="WH_MUS81"/>
    <property type="match status" value="1"/>
</dbReference>
<dbReference type="InterPro" id="IPR042530">
    <property type="entry name" value="EME1/EME2_C"/>
</dbReference>
<evidence type="ECO:0000256" key="3">
    <source>
        <dbReference type="ARBA" id="ARBA00010015"/>
    </source>
</evidence>
<protein>
    <recommendedName>
        <fullName evidence="13">Crossover junction endonuclease MUS81</fullName>
        <ecNumber evidence="13">3.1.22.-</ecNumber>
    </recommendedName>
</protein>
<dbReference type="EC" id="3.1.22.-" evidence="13"/>
<evidence type="ECO:0000256" key="11">
    <source>
        <dbReference type="ARBA" id="ARBA00023204"/>
    </source>
</evidence>
<dbReference type="Gene3D" id="1.10.150.110">
    <property type="entry name" value="DNA polymerase beta, N-terminal domain-like"/>
    <property type="match status" value="1"/>
</dbReference>
<keyword evidence="12 13" id="KW-0539">Nucleus</keyword>
<feature type="compositionally biased region" description="Polar residues" evidence="14">
    <location>
        <begin position="453"/>
        <end position="472"/>
    </location>
</feature>
<dbReference type="PANTHER" id="PTHR13451:SF0">
    <property type="entry name" value="CROSSOVER JUNCTION ENDONUCLEASE MUS81"/>
    <property type="match status" value="1"/>
</dbReference>
<proteinExistence type="inferred from homology"/>
<evidence type="ECO:0000256" key="4">
    <source>
        <dbReference type="ARBA" id="ARBA00022722"/>
    </source>
</evidence>
<dbReference type="Pfam" id="PF21136">
    <property type="entry name" value="WHD_MUS81"/>
    <property type="match status" value="1"/>
</dbReference>
<feature type="region of interest" description="Disordered" evidence="14">
    <location>
        <begin position="437"/>
        <end position="503"/>
    </location>
</feature>
<evidence type="ECO:0000256" key="6">
    <source>
        <dbReference type="ARBA" id="ARBA00022759"/>
    </source>
</evidence>
<keyword evidence="10 13" id="KW-0233">DNA recombination</keyword>
<dbReference type="FunFam" id="1.10.150.110:FF:000001">
    <property type="entry name" value="Putative Crossover junction endonuclease MUS81"/>
    <property type="match status" value="1"/>
</dbReference>
<evidence type="ECO:0000256" key="9">
    <source>
        <dbReference type="ARBA" id="ARBA00022842"/>
    </source>
</evidence>
<comment type="cofactor">
    <cofactor evidence="1 13">
        <name>Mg(2+)</name>
        <dbReference type="ChEBI" id="CHEBI:18420"/>
    </cofactor>
</comment>
<feature type="compositionally biased region" description="Polar residues" evidence="14">
    <location>
        <begin position="482"/>
        <end position="492"/>
    </location>
</feature>
<dbReference type="Proteomes" id="UP001292094">
    <property type="component" value="Unassembled WGS sequence"/>
</dbReference>
<gene>
    <name evidence="16" type="ORF">Pmani_012913</name>
</gene>
<dbReference type="InterPro" id="IPR011335">
    <property type="entry name" value="Restrct_endonuc-II-like"/>
</dbReference>
<dbReference type="InterPro" id="IPR010996">
    <property type="entry name" value="HHH_MUS81"/>
</dbReference>
<dbReference type="InterPro" id="IPR006166">
    <property type="entry name" value="ERCC4_domain"/>
</dbReference>
<dbReference type="GO" id="GO:0000727">
    <property type="term" value="P:double-strand break repair via break-induced replication"/>
    <property type="evidence" value="ECO:0007669"/>
    <property type="project" value="UniProtKB-UniRule"/>
</dbReference>
<comment type="subcellular location">
    <subcellularLocation>
        <location evidence="2 13">Nucleus</location>
    </subcellularLocation>
</comment>
<keyword evidence="8 13" id="KW-0378">Hydrolase</keyword>
<dbReference type="GO" id="GO:0005634">
    <property type="term" value="C:nucleus"/>
    <property type="evidence" value="ECO:0007669"/>
    <property type="project" value="UniProtKB-SubCell"/>
</dbReference>
<dbReference type="AlphaFoldDB" id="A0AAE1UE55"/>
<keyword evidence="9 13" id="KW-0460">Magnesium</keyword>
<keyword evidence="4 13" id="KW-0540">Nuclease</keyword>
<dbReference type="InterPro" id="IPR036388">
    <property type="entry name" value="WH-like_DNA-bd_sf"/>
</dbReference>
<dbReference type="GO" id="GO:0031297">
    <property type="term" value="P:replication fork processing"/>
    <property type="evidence" value="ECO:0007669"/>
    <property type="project" value="UniProtKB-ARBA"/>
</dbReference>
<keyword evidence="6 13" id="KW-0255">Endonuclease</keyword>
<dbReference type="PANTHER" id="PTHR13451">
    <property type="entry name" value="CLASS II CROSSOVER JUNCTION ENDONUCLEASE MUS81"/>
    <property type="match status" value="1"/>
</dbReference>
<dbReference type="GO" id="GO:0046872">
    <property type="term" value="F:metal ion binding"/>
    <property type="evidence" value="ECO:0007669"/>
    <property type="project" value="UniProtKB-UniRule"/>
</dbReference>
<dbReference type="GO" id="GO:0031573">
    <property type="term" value="P:mitotic intra-S DNA damage checkpoint signaling"/>
    <property type="evidence" value="ECO:0007669"/>
    <property type="project" value="TreeGrafter"/>
</dbReference>
<dbReference type="EMBL" id="JAWZYT010001069">
    <property type="protein sequence ID" value="KAK4315890.1"/>
    <property type="molecule type" value="Genomic_DNA"/>
</dbReference>
<dbReference type="SUPFAM" id="SSF47802">
    <property type="entry name" value="DNA polymerase beta, N-terminal domain-like"/>
    <property type="match status" value="1"/>
</dbReference>
<feature type="region of interest" description="Disordered" evidence="14">
    <location>
        <begin position="329"/>
        <end position="358"/>
    </location>
</feature>
<reference evidence="16" key="1">
    <citation type="submission" date="2023-11" db="EMBL/GenBank/DDBJ databases">
        <title>Genome assemblies of two species of porcelain crab, Petrolisthes cinctipes and Petrolisthes manimaculis (Anomura: Porcellanidae).</title>
        <authorList>
            <person name="Angst P."/>
        </authorList>
    </citation>
    <scope>NUCLEOTIDE SEQUENCE</scope>
    <source>
        <strain evidence="16">PB745_02</strain>
        <tissue evidence="16">Gill</tissue>
    </source>
</reference>
<dbReference type="InterPro" id="IPR033309">
    <property type="entry name" value="Mus81"/>
</dbReference>
<evidence type="ECO:0000313" key="16">
    <source>
        <dbReference type="EMBL" id="KAK4315890.1"/>
    </source>
</evidence>
<dbReference type="GO" id="GO:0008821">
    <property type="term" value="F:crossover junction DNA endonuclease activity"/>
    <property type="evidence" value="ECO:0007669"/>
    <property type="project" value="UniProtKB-UniRule"/>
</dbReference>
<evidence type="ECO:0000256" key="10">
    <source>
        <dbReference type="ARBA" id="ARBA00023172"/>
    </source>
</evidence>
<sequence length="853" mass="94658">MNGDEVTGKGGMQGKKKKYRRVKRVLSHANPLFDQWLKEWYEEAQKKDSMMRYNYQKARRSLALFPLPLYTGNDCKVLANFGTKLCEKLNRRLEEYEKENGPIDWDEVHKVKDVVPKRQVKRRKRGGMTTSTPRQSIAGTTTLTASTPQGSRELGRSSSASGSKGKSGREYVPVVRSGAYAILIALHNAAQQQNYKGFLKKVELIKSAQPHCDASLTVSAEGTHYTAWSSSTTLVKKGLVLREGNPARYSLTPEGETLAARIESAENNLNLDSVAASPVLPGISTDRVSSRPPAQGPNTHLLSDSSDDEPCIIEENFIKGRDKDMANNVEEKELSPSPLPSPPLLEEESDGVNATVSGLNRDTNKLRFSYVTSLGIETPMKDNAAVTVEDDGFLGFLVKCHTSDIDSLASSDDRRLDKTRTGPPGFVYAYVSNSRTPETSPGLLAAIPVPSGAASQSRPNPRVNSLSGTSQKRTVRSKRARSATTNKKTTSNPEEDEDGVRPVVKSARSVTGWKRAASTIMEEEDKDDPKAVMNQNQAEDVSVLNPLFTLQPEEYEIVLCVDNQETSGKQSDGGDRITGRHITKDIIISELGRHGVTYDVRKLNVGDFLWICRELVTNGGGERREVVLPYIVERKRMDDLASSIKDGRFKEQKFRLRQGGWAASRPIYLVEEFNSKNLSLPESTCLQAIANTQIVDEFTVKVTHDQRESAAYLTIMTRCLQSRYQNKAVSGLKREDVLQWPQYPGWDWTPQMYLPTFQEFNTSCAKTQLLKVREMLAKQLLQMYGLSVDKARAIVDQYGTPSLLNEALEELASLGEEEQGKMLAGVKFGKSGRSLGPALGINISRLYTRESLL</sequence>
<dbReference type="CDD" id="cd20074">
    <property type="entry name" value="XPF_nuclease_Mus81"/>
    <property type="match status" value="1"/>
</dbReference>
<dbReference type="InterPro" id="IPR047416">
    <property type="entry name" value="XPF_nuclease_Mus81"/>
</dbReference>
<dbReference type="Pfam" id="PF14716">
    <property type="entry name" value="HHH_8"/>
    <property type="match status" value="1"/>
</dbReference>
<evidence type="ECO:0000256" key="14">
    <source>
        <dbReference type="SAM" id="MobiDB-lite"/>
    </source>
</evidence>
<dbReference type="Pfam" id="PF02732">
    <property type="entry name" value="ERCC4"/>
    <property type="match status" value="1"/>
</dbReference>
<dbReference type="Gene3D" id="1.10.150.670">
    <property type="entry name" value="Crossover junction endonuclease EME1, DNA-binding domain"/>
    <property type="match status" value="1"/>
</dbReference>
<dbReference type="Gene3D" id="3.40.50.10130">
    <property type="match status" value="1"/>
</dbReference>
<dbReference type="SUPFAM" id="SSF52980">
    <property type="entry name" value="Restriction endonuclease-like"/>
    <property type="match status" value="1"/>
</dbReference>